<dbReference type="STRING" id="50429.A0A2B4S2L9"/>
<sequence length="818" mass="93771">MASLPFVGTLDSDDDVDQLDNESDSEEDKEKSVRRSRTQKKGSSSFDDDFQFISGEGLEDGNEDPWNLDAAIRFAKHKEDSNNNSSSLQDKIVKRRELKKQRKSEKENIQSQAIVGKEDGVKNQMEETQEKELVGNGVEYIVDNSIQHSDDEDSSSEDEETIDKVTEKKKKFFEEPPPQLKHQTFTTMNLSRPLLKRLKIVFEVIILVSFYWSSTGKTAAYMLPILERLIYRPQQAAVTRVLILTPTRELAIQVHSVTKTLCKHTNIQVCLATGGLDSKIQEAALRKGPDIVIATPGRLVDHLHNTPSFSIQTVEIIVLDEADRMLDENFKDQMEEIVKLSPRGRQTMLFSATMTDEVEELATLSLNQPVRLFVDNNTDVAHNLRQEFVRIRKNREEDRLAIVTALCSRTFQEHCLVFLQTKNLAHRLRIVLGLLGLNVEELHGNLTQLQRLEALRKFKAGEVDILVATDLASRGLDIVGVKTVINASLPPTIKQYIHRVGRTARAGRSGRSVSLVGEKERKLLKEIVKSAKTPVKSRIVPPEVIEKYKGKIQGLEKDFKEILKQESEEKELRISEMEMNKARNLIEHEEEIFSRPPRVWFQSKADLKRKSDKAANDPASKKSKQEKKKKSTGNINESEEDKKKRKEAEFITREAKRSRKKKRLHAFPADKPDFKSKGKSSKTKSTNGSSSRLKAFDKELTDTSKKALKTYRQSSRPEETKTFKKNQGRFKSKKRLANLRVCSACYLQSTRQFRDRSKRKSTRGDDMLCRERRKMSTVCKLKKLNDCEDLHEFQFVTVDRDNDDVFSPGRKKEKMIFM</sequence>
<feature type="coiled-coil region" evidence="5">
    <location>
        <begin position="545"/>
        <end position="585"/>
    </location>
</feature>
<protein>
    <submittedName>
        <fullName evidence="9">Putative ATP-dependent RNA helicase DDX27</fullName>
    </submittedName>
</protein>
<dbReference type="CDD" id="cd17947">
    <property type="entry name" value="DEADc_DDX27"/>
    <property type="match status" value="1"/>
</dbReference>
<evidence type="ECO:0000256" key="5">
    <source>
        <dbReference type="SAM" id="Coils"/>
    </source>
</evidence>
<feature type="domain" description="Helicase ATP-binding" evidence="7">
    <location>
        <begin position="215"/>
        <end position="372"/>
    </location>
</feature>
<dbReference type="InterPro" id="IPR014001">
    <property type="entry name" value="Helicase_ATP-bd"/>
</dbReference>
<dbReference type="InterPro" id="IPR000629">
    <property type="entry name" value="RNA-helicase_DEAD-box_CS"/>
</dbReference>
<dbReference type="CDD" id="cd18787">
    <property type="entry name" value="SF2_C_DEAD"/>
    <property type="match status" value="1"/>
</dbReference>
<dbReference type="InterPro" id="IPR011545">
    <property type="entry name" value="DEAD/DEAH_box_helicase_dom"/>
</dbReference>
<dbReference type="InterPro" id="IPR050079">
    <property type="entry name" value="DEAD_box_RNA_helicase"/>
</dbReference>
<evidence type="ECO:0000313" key="10">
    <source>
        <dbReference type="Proteomes" id="UP000225706"/>
    </source>
</evidence>
<evidence type="ECO:0000256" key="2">
    <source>
        <dbReference type="ARBA" id="ARBA00022801"/>
    </source>
</evidence>
<keyword evidence="10" id="KW-1185">Reference proteome</keyword>
<evidence type="ECO:0000256" key="6">
    <source>
        <dbReference type="SAM" id="MobiDB-lite"/>
    </source>
</evidence>
<proteinExistence type="predicted"/>
<gene>
    <name evidence="9" type="primary">DDX27</name>
    <name evidence="9" type="ORF">AWC38_SpisGene10414</name>
</gene>
<keyword evidence="4" id="KW-0067">ATP-binding</keyword>
<evidence type="ECO:0000256" key="4">
    <source>
        <dbReference type="ARBA" id="ARBA00022840"/>
    </source>
</evidence>
<keyword evidence="5" id="KW-0175">Coiled coil</keyword>
<feature type="compositionally biased region" description="Acidic residues" evidence="6">
    <location>
        <begin position="11"/>
        <end position="27"/>
    </location>
</feature>
<keyword evidence="3 9" id="KW-0347">Helicase</keyword>
<feature type="compositionally biased region" description="Basic and acidic residues" evidence="6">
    <location>
        <begin position="605"/>
        <end position="615"/>
    </location>
</feature>
<dbReference type="InterPro" id="IPR027417">
    <property type="entry name" value="P-loop_NTPase"/>
</dbReference>
<dbReference type="PROSITE" id="PS51194">
    <property type="entry name" value="HELICASE_CTER"/>
    <property type="match status" value="1"/>
</dbReference>
<dbReference type="PROSITE" id="PS51192">
    <property type="entry name" value="HELICASE_ATP_BIND_1"/>
    <property type="match status" value="1"/>
</dbReference>
<dbReference type="GO" id="GO:0005524">
    <property type="term" value="F:ATP binding"/>
    <property type="evidence" value="ECO:0007669"/>
    <property type="project" value="UniProtKB-KW"/>
</dbReference>
<dbReference type="PANTHER" id="PTHR47959">
    <property type="entry name" value="ATP-DEPENDENT RNA HELICASE RHLE-RELATED"/>
    <property type="match status" value="1"/>
</dbReference>
<dbReference type="OrthoDB" id="10259843at2759"/>
<keyword evidence="2" id="KW-0378">Hydrolase</keyword>
<comment type="caution">
    <text evidence="9">The sequence shown here is derived from an EMBL/GenBank/DDBJ whole genome shotgun (WGS) entry which is preliminary data.</text>
</comment>
<feature type="region of interest" description="Disordered" evidence="6">
    <location>
        <begin position="1"/>
        <end position="114"/>
    </location>
</feature>
<dbReference type="GO" id="GO:0016787">
    <property type="term" value="F:hydrolase activity"/>
    <property type="evidence" value="ECO:0007669"/>
    <property type="project" value="UniProtKB-KW"/>
</dbReference>
<evidence type="ECO:0000256" key="3">
    <source>
        <dbReference type="ARBA" id="ARBA00022806"/>
    </source>
</evidence>
<feature type="compositionally biased region" description="Basic residues" evidence="6">
    <location>
        <begin position="656"/>
        <end position="665"/>
    </location>
</feature>
<evidence type="ECO:0000259" key="7">
    <source>
        <dbReference type="PROSITE" id="PS51192"/>
    </source>
</evidence>
<dbReference type="InterPro" id="IPR001650">
    <property type="entry name" value="Helicase_C-like"/>
</dbReference>
<dbReference type="EMBL" id="LSMT01000163">
    <property type="protein sequence ID" value="PFX24944.1"/>
    <property type="molecule type" value="Genomic_DNA"/>
</dbReference>
<evidence type="ECO:0000259" key="8">
    <source>
        <dbReference type="PROSITE" id="PS51194"/>
    </source>
</evidence>
<dbReference type="PROSITE" id="PS00039">
    <property type="entry name" value="DEAD_ATP_HELICASE"/>
    <property type="match status" value="1"/>
</dbReference>
<reference evidence="10" key="1">
    <citation type="journal article" date="2017" name="bioRxiv">
        <title>Comparative analysis of the genomes of Stylophora pistillata and Acropora digitifera provides evidence for extensive differences between species of corals.</title>
        <authorList>
            <person name="Voolstra C.R."/>
            <person name="Li Y."/>
            <person name="Liew Y.J."/>
            <person name="Baumgarten S."/>
            <person name="Zoccola D."/>
            <person name="Flot J.-F."/>
            <person name="Tambutte S."/>
            <person name="Allemand D."/>
            <person name="Aranda M."/>
        </authorList>
    </citation>
    <scope>NUCLEOTIDE SEQUENCE [LARGE SCALE GENOMIC DNA]</scope>
</reference>
<dbReference type="GO" id="GO:0003724">
    <property type="term" value="F:RNA helicase activity"/>
    <property type="evidence" value="ECO:0007669"/>
    <property type="project" value="TreeGrafter"/>
</dbReference>
<name>A0A2B4S2L9_STYPI</name>
<dbReference type="Pfam" id="PF00271">
    <property type="entry name" value="Helicase_C"/>
    <property type="match status" value="1"/>
</dbReference>
<organism evidence="9 10">
    <name type="scientific">Stylophora pistillata</name>
    <name type="common">Smooth cauliflower coral</name>
    <dbReference type="NCBI Taxonomy" id="50429"/>
    <lineage>
        <taxon>Eukaryota</taxon>
        <taxon>Metazoa</taxon>
        <taxon>Cnidaria</taxon>
        <taxon>Anthozoa</taxon>
        <taxon>Hexacorallia</taxon>
        <taxon>Scleractinia</taxon>
        <taxon>Astrocoeniina</taxon>
        <taxon>Pocilloporidae</taxon>
        <taxon>Stylophora</taxon>
    </lineage>
</organism>
<dbReference type="AlphaFoldDB" id="A0A2B4S2L9"/>
<dbReference type="PANTHER" id="PTHR47959:SF1">
    <property type="entry name" value="ATP-DEPENDENT RNA HELICASE DBPA"/>
    <property type="match status" value="1"/>
</dbReference>
<feature type="compositionally biased region" description="Basic and acidic residues" evidence="6">
    <location>
        <begin position="640"/>
        <end position="655"/>
    </location>
</feature>
<dbReference type="GO" id="GO:0003676">
    <property type="term" value="F:nucleic acid binding"/>
    <property type="evidence" value="ECO:0007669"/>
    <property type="project" value="InterPro"/>
</dbReference>
<dbReference type="SMART" id="SM00490">
    <property type="entry name" value="HELICc"/>
    <property type="match status" value="1"/>
</dbReference>
<feature type="region of interest" description="Disordered" evidence="6">
    <location>
        <begin position="604"/>
        <end position="698"/>
    </location>
</feature>
<dbReference type="SMART" id="SM00487">
    <property type="entry name" value="DEXDc"/>
    <property type="match status" value="1"/>
</dbReference>
<keyword evidence="1" id="KW-0547">Nucleotide-binding</keyword>
<evidence type="ECO:0000313" key="9">
    <source>
        <dbReference type="EMBL" id="PFX24944.1"/>
    </source>
</evidence>
<dbReference type="SUPFAM" id="SSF52540">
    <property type="entry name" value="P-loop containing nucleoside triphosphate hydrolases"/>
    <property type="match status" value="1"/>
</dbReference>
<feature type="domain" description="Helicase C-terminal" evidence="8">
    <location>
        <begin position="383"/>
        <end position="548"/>
    </location>
</feature>
<evidence type="ECO:0000256" key="1">
    <source>
        <dbReference type="ARBA" id="ARBA00022741"/>
    </source>
</evidence>
<dbReference type="Proteomes" id="UP000225706">
    <property type="component" value="Unassembled WGS sequence"/>
</dbReference>
<accession>A0A2B4S2L9</accession>
<dbReference type="GO" id="GO:0005829">
    <property type="term" value="C:cytosol"/>
    <property type="evidence" value="ECO:0007669"/>
    <property type="project" value="TreeGrafter"/>
</dbReference>
<feature type="compositionally biased region" description="Basic residues" evidence="6">
    <location>
        <begin position="621"/>
        <end position="631"/>
    </location>
</feature>
<dbReference type="Pfam" id="PF00270">
    <property type="entry name" value="DEAD"/>
    <property type="match status" value="1"/>
</dbReference>
<feature type="compositionally biased region" description="Basic residues" evidence="6">
    <location>
        <begin position="93"/>
        <end position="103"/>
    </location>
</feature>
<dbReference type="Gene3D" id="3.40.50.300">
    <property type="entry name" value="P-loop containing nucleotide triphosphate hydrolases"/>
    <property type="match status" value="2"/>
</dbReference>
<feature type="region of interest" description="Disordered" evidence="6">
    <location>
        <begin position="711"/>
        <end position="730"/>
    </location>
</feature>